<sequence>MFNIKANLLLILFAIIYGCNFFQEKSIKINNTKNQVVKNEFIEKSIDIRNVTDSVLHYMYPDSSQIFFKEEKSFFSVYKYLKNNSDRIYYEVLKSEFELNDSECSSRFKKEDSQLIPHGIDLELAVFSDGSIKYNSYPGTKKVLFLNKKSNLVSLYLSDSLVIKDDKTINIYINIRDKVFISEYKYDSSNQLFIKKSEKLFKEIK</sequence>
<comment type="caution">
    <text evidence="1">The sequence shown here is derived from an EMBL/GenBank/DDBJ whole genome shotgun (WGS) entry which is preliminary data.</text>
</comment>
<evidence type="ECO:0008006" key="3">
    <source>
        <dbReference type="Google" id="ProtNLM"/>
    </source>
</evidence>
<evidence type="ECO:0000313" key="2">
    <source>
        <dbReference type="Proteomes" id="UP000319700"/>
    </source>
</evidence>
<dbReference type="AlphaFoldDB" id="A0A502EA38"/>
<dbReference type="EMBL" id="RCZH01000022">
    <property type="protein sequence ID" value="TPG33291.1"/>
    <property type="molecule type" value="Genomic_DNA"/>
</dbReference>
<accession>A0A502EA38</accession>
<dbReference type="RefSeq" id="WP_140511565.1">
    <property type="nucleotide sequence ID" value="NZ_RCZH01000022.1"/>
</dbReference>
<keyword evidence="2" id="KW-1185">Reference proteome</keyword>
<evidence type="ECO:0000313" key="1">
    <source>
        <dbReference type="EMBL" id="TPG33291.1"/>
    </source>
</evidence>
<reference evidence="1 2" key="1">
    <citation type="journal article" date="2019" name="Environ. Microbiol.">
        <title>Species interactions and distinct microbial communities in high Arctic permafrost affected cryosols are associated with the CH4 and CO2 gas fluxes.</title>
        <authorList>
            <person name="Altshuler I."/>
            <person name="Hamel J."/>
            <person name="Turney S."/>
            <person name="Magnuson E."/>
            <person name="Levesque R."/>
            <person name="Greer C."/>
            <person name="Whyte L.G."/>
        </authorList>
    </citation>
    <scope>NUCLEOTIDE SEQUENCE [LARGE SCALE GENOMIC DNA]</scope>
    <source>
        <strain evidence="1 2">42</strain>
    </source>
</reference>
<dbReference type="OrthoDB" id="9837802at2"/>
<organism evidence="1 2">
    <name type="scientific">Flavobacterium pectinovorum</name>
    <dbReference type="NCBI Taxonomy" id="29533"/>
    <lineage>
        <taxon>Bacteria</taxon>
        <taxon>Pseudomonadati</taxon>
        <taxon>Bacteroidota</taxon>
        <taxon>Flavobacteriia</taxon>
        <taxon>Flavobacteriales</taxon>
        <taxon>Flavobacteriaceae</taxon>
        <taxon>Flavobacterium</taxon>
    </lineage>
</organism>
<dbReference type="PROSITE" id="PS51257">
    <property type="entry name" value="PROKAR_LIPOPROTEIN"/>
    <property type="match status" value="1"/>
</dbReference>
<proteinExistence type="predicted"/>
<name>A0A502EA38_9FLAO</name>
<protein>
    <recommendedName>
        <fullName evidence="3">Lipoprotein</fullName>
    </recommendedName>
</protein>
<gene>
    <name evidence="1" type="ORF">EAH81_24510</name>
</gene>
<dbReference type="Proteomes" id="UP000319700">
    <property type="component" value="Unassembled WGS sequence"/>
</dbReference>